<dbReference type="Pfam" id="PF04734">
    <property type="entry name" value="Ceramidase_alk"/>
    <property type="match status" value="1"/>
</dbReference>
<evidence type="ECO:0000313" key="2">
    <source>
        <dbReference type="EMBL" id="GEZ70835.1"/>
    </source>
</evidence>
<dbReference type="PANTHER" id="PTHR12670:SF17">
    <property type="entry name" value="NEUTRAL CERAMIDASE 2"/>
    <property type="match status" value="1"/>
</dbReference>
<dbReference type="PANTHER" id="PTHR12670">
    <property type="entry name" value="CERAMIDASE"/>
    <property type="match status" value="1"/>
</dbReference>
<proteinExistence type="predicted"/>
<dbReference type="GO" id="GO:0046514">
    <property type="term" value="P:ceramide catabolic process"/>
    <property type="evidence" value="ECO:0007669"/>
    <property type="project" value="InterPro"/>
</dbReference>
<dbReference type="GO" id="GO:0017040">
    <property type="term" value="F:N-acylsphingosine amidohydrolase activity"/>
    <property type="evidence" value="ECO:0007669"/>
    <property type="project" value="InterPro"/>
</dbReference>
<dbReference type="InterPro" id="IPR006823">
    <property type="entry name" value="Ceramidase_alk"/>
</dbReference>
<dbReference type="GO" id="GO:0042759">
    <property type="term" value="P:long-chain fatty acid biosynthetic process"/>
    <property type="evidence" value="ECO:0007669"/>
    <property type="project" value="TreeGrafter"/>
</dbReference>
<dbReference type="GO" id="GO:0016020">
    <property type="term" value="C:membrane"/>
    <property type="evidence" value="ECO:0007669"/>
    <property type="project" value="GOC"/>
</dbReference>
<organism evidence="2">
    <name type="scientific">Tanacetum cinerariifolium</name>
    <name type="common">Dalmatian daisy</name>
    <name type="synonym">Chrysanthemum cinerariifolium</name>
    <dbReference type="NCBI Taxonomy" id="118510"/>
    <lineage>
        <taxon>Eukaryota</taxon>
        <taxon>Viridiplantae</taxon>
        <taxon>Streptophyta</taxon>
        <taxon>Embryophyta</taxon>
        <taxon>Tracheophyta</taxon>
        <taxon>Spermatophyta</taxon>
        <taxon>Magnoliopsida</taxon>
        <taxon>eudicotyledons</taxon>
        <taxon>Gunneridae</taxon>
        <taxon>Pentapetalae</taxon>
        <taxon>asterids</taxon>
        <taxon>campanulids</taxon>
        <taxon>Asterales</taxon>
        <taxon>Asteraceae</taxon>
        <taxon>Asteroideae</taxon>
        <taxon>Anthemideae</taxon>
        <taxon>Anthemidinae</taxon>
        <taxon>Tanacetum</taxon>
    </lineage>
</organism>
<dbReference type="GO" id="GO:0005576">
    <property type="term" value="C:extracellular region"/>
    <property type="evidence" value="ECO:0007669"/>
    <property type="project" value="TreeGrafter"/>
</dbReference>
<feature type="domain" description="Neutral/alkaline non-lysosomal ceramidase N-terminal" evidence="1">
    <location>
        <begin position="7"/>
        <end position="76"/>
    </location>
</feature>
<evidence type="ECO:0000259" key="1">
    <source>
        <dbReference type="Pfam" id="PF04734"/>
    </source>
</evidence>
<comment type="caution">
    <text evidence="2">The sequence shown here is derived from an EMBL/GenBank/DDBJ whole genome shotgun (WGS) entry which is preliminary data.</text>
</comment>
<dbReference type="EMBL" id="BKCJ010312939">
    <property type="protein sequence ID" value="GEZ70835.1"/>
    <property type="molecule type" value="Genomic_DNA"/>
</dbReference>
<protein>
    <submittedName>
        <fullName evidence="2">Neutral ceramidase</fullName>
    </submittedName>
</protein>
<sequence>MEISLCQNVPAAMGFTFAAGTTDGPGAFDFTQGDDQGNAFWNLVRGLLKKTDEKQIKCQDPKPIVIDSGEMHEPYD</sequence>
<dbReference type="InterPro" id="IPR031329">
    <property type="entry name" value="NEUT/ALK_ceramidase_N"/>
</dbReference>
<dbReference type="AlphaFoldDB" id="A0A699IN83"/>
<name>A0A699IN83_TANCI</name>
<dbReference type="GO" id="GO:0046512">
    <property type="term" value="P:sphingosine biosynthetic process"/>
    <property type="evidence" value="ECO:0007669"/>
    <property type="project" value="TreeGrafter"/>
</dbReference>
<reference evidence="2" key="1">
    <citation type="journal article" date="2019" name="Sci. Rep.">
        <title>Draft genome of Tanacetum cinerariifolium, the natural source of mosquito coil.</title>
        <authorList>
            <person name="Yamashiro T."/>
            <person name="Shiraishi A."/>
            <person name="Satake H."/>
            <person name="Nakayama K."/>
        </authorList>
    </citation>
    <scope>NUCLEOTIDE SEQUENCE</scope>
</reference>
<gene>
    <name evidence="2" type="ORF">Tci_542808</name>
</gene>
<accession>A0A699IN83</accession>